<name>A0A0G4FUK7_9ALVE</name>
<dbReference type="EMBL" id="CDMZ01000635">
    <property type="protein sequence ID" value="CEM18419.1"/>
    <property type="molecule type" value="Genomic_DNA"/>
</dbReference>
<evidence type="ECO:0000313" key="1">
    <source>
        <dbReference type="EMBL" id="CEM18419.1"/>
    </source>
</evidence>
<dbReference type="AlphaFoldDB" id="A0A0G4FUK7"/>
<dbReference type="VEuPathDB" id="CryptoDB:Cvel_18780"/>
<dbReference type="PhylomeDB" id="A0A0G4FUK7"/>
<reference evidence="1" key="1">
    <citation type="submission" date="2014-11" db="EMBL/GenBank/DDBJ databases">
        <authorList>
            <person name="Otto D Thomas"/>
            <person name="Naeem Raeece"/>
        </authorList>
    </citation>
    <scope>NUCLEOTIDE SEQUENCE</scope>
</reference>
<protein>
    <submittedName>
        <fullName evidence="1">Uncharacterized protein</fullName>
    </submittedName>
</protein>
<organism evidence="1">
    <name type="scientific">Chromera velia CCMP2878</name>
    <dbReference type="NCBI Taxonomy" id="1169474"/>
    <lineage>
        <taxon>Eukaryota</taxon>
        <taxon>Sar</taxon>
        <taxon>Alveolata</taxon>
        <taxon>Colpodellida</taxon>
        <taxon>Chromeraceae</taxon>
        <taxon>Chromera</taxon>
    </lineage>
</organism>
<proteinExistence type="predicted"/>
<gene>
    <name evidence="1" type="ORF">Cvel_18780</name>
</gene>
<sequence>MSLLRESFHPAPGFVGLEEPRISWPLFARADLIVHPVGCTEDSWLPVQVKSTQRRLRIQYGQQWGFNHLRGYPGIAILCISLEVDSPAPPKVWIFSGDSFTTGPGYLSITQKGKHDTEESRCTFGRGDENGRSVGEVLFEKWHAARASNRLDCLDTLRNQQSPAHLAEQAMMEKCQYQIFDHVPGGLEVNSDAPPCPSAPYDIEIRQSGSATRWQEIQLKSAGWNAQKRHARVISYKRRRGVAVPYEEGDFQFLLVGPPQNSTLPNVTPSEQRRLLQMSPTERWRLFYFIPMAALVQEGLVSVEKDGQRGITGFSLDFLPWDPPAEYSRRYSNKRSSLLQWRIDTSDPIAAGKKFLEILKFK</sequence>
<accession>A0A0G4FUK7</accession>